<sequence>MRQATLALRSATVVRLATSHPGDTHALTAWLASNERARPRCVLGKTEGNGCVNDFTRGYASLVVEQALRSAGRLEDTSIIMSGGTEGVLTPHILVFADVAQDTPSVAGPPTALSLGVARTRDLGAHEIGRRAQVEATHEAMLSACRDAHLSPADVCFAQIKCPLLTPKRVAAAALPCATHDGYTSMGLSRGASALGVALATGELSRGDLDAAVERLCEPEGLSGFSSSVASASAGIELRHSEVFVLGNAAGSASPLRAAHCVMRDALDSPAVCRMLAEAGLSLDNGQLTPASQARVRAVLAKADPAAAVRGERTTMCSDSDLHATRHARAAVGGLLAGLTGCTNLYVSGGAEHQGPAGGGPVCVVYEAGEGEGLIEASAAQGALDDLDSASADFEATVRRLRDAAGFSGSPAWHDPSGLPWAGALEAAAPAIRAELLSVQEQQAEDAASWGGADYEAIAAEWRIFHLWKDGAWLPEAVARYPQTVALLRRLEASHGLRLNPLQNVACGFARQPPGSGIAPHCDGNLLGLTCHLGLRVPAGEECWIEVGGERRRWREGQLLLMDTTQTHSTRNGGECDRDILMLNVLRPELDAGELEAFAHYLRAPPLRLLALNPGWLSVPSGALCCAPSGEEEGREEGGAVRLLPAGPWLPQRPQGGTDGVVRFEPLSDRRYRVASGAALVPRELPSEAAAPSRLLPPLPPGADVEPCAAAIDAEGCLEWVGVAAGRESAWLRPSREGTAAEAPEEARGEEAQDVLLAHRRLLREPQRFLAWLPVYDADDEELLDLVRDSDAAGGQT</sequence>
<dbReference type="InterPro" id="IPR043006">
    <property type="entry name" value="AtzD/Barbiturase_RUB"/>
</dbReference>
<dbReference type="NCBIfam" id="TIGR02714">
    <property type="entry name" value="amido_AtzD_TrzD"/>
    <property type="match status" value="1"/>
</dbReference>
<protein>
    <recommendedName>
        <fullName evidence="6">Aspartyl/asparaginy/proline hydroxylase domain-containing protein</fullName>
    </recommendedName>
</protein>
<keyword evidence="4" id="KW-0223">Dioxygenase</keyword>
<dbReference type="Gene3D" id="2.60.120.330">
    <property type="entry name" value="B-lactam Antibiotic, Isopenicillin N Synthase, Chain"/>
    <property type="match status" value="1"/>
</dbReference>
<dbReference type="Pfam" id="PF05118">
    <property type="entry name" value="Asp_Arg_Hydrox"/>
    <property type="match status" value="1"/>
</dbReference>
<dbReference type="GO" id="GO:0016812">
    <property type="term" value="F:hydrolase activity, acting on carbon-nitrogen (but not peptide) bonds, in cyclic amides"/>
    <property type="evidence" value="ECO:0007669"/>
    <property type="project" value="InterPro"/>
</dbReference>
<dbReference type="InterPro" id="IPR043008">
    <property type="entry name" value="AtzD/Barbiturase_RUA"/>
</dbReference>
<dbReference type="RefSeq" id="XP_005764636.1">
    <property type="nucleotide sequence ID" value="XM_005764579.1"/>
</dbReference>
<dbReference type="Gene3D" id="3.30.1330.180">
    <property type="entry name" value="Cyanuric acid hydrolase/Barbiturase, RU B"/>
    <property type="match status" value="1"/>
</dbReference>
<dbReference type="Gene3D" id="3.30.1330.170">
    <property type="entry name" value="Cyanuric acid hydrolase/Barbiturase, RU A"/>
    <property type="match status" value="1"/>
</dbReference>
<comment type="similarity">
    <text evidence="2">Belongs to the cyclic amide hydrolase (CyAH) family.</text>
</comment>
<dbReference type="InterPro" id="IPR051821">
    <property type="entry name" value="Asp/Asn_beta-hydroxylase"/>
</dbReference>
<dbReference type="InterPro" id="IPR027443">
    <property type="entry name" value="IPNS-like_sf"/>
</dbReference>
<evidence type="ECO:0000256" key="4">
    <source>
        <dbReference type="ARBA" id="ARBA00022964"/>
    </source>
</evidence>
<evidence type="ECO:0000259" key="6">
    <source>
        <dbReference type="Pfam" id="PF05118"/>
    </source>
</evidence>
<dbReference type="eggNOG" id="KOG3696">
    <property type="taxonomic scope" value="Eukaryota"/>
</dbReference>
<keyword evidence="3" id="KW-0378">Hydrolase</keyword>
<dbReference type="Pfam" id="PF09663">
    <property type="entry name" value="Amido_AtzD_TrzD"/>
    <property type="match status" value="1"/>
</dbReference>
<dbReference type="PaxDb" id="2903-EOD12207"/>
<dbReference type="Proteomes" id="UP000013827">
    <property type="component" value="Unassembled WGS sequence"/>
</dbReference>
<name>A0A0D3ILS2_EMIH1</name>
<reference evidence="7" key="2">
    <citation type="submission" date="2024-10" db="UniProtKB">
        <authorList>
            <consortium name="EnsemblProtists"/>
        </authorList>
    </citation>
    <scope>IDENTIFICATION</scope>
</reference>
<dbReference type="EnsemblProtists" id="EOD12207">
    <property type="protein sequence ID" value="EOD12207"/>
    <property type="gene ID" value="EMIHUDRAFT_464926"/>
</dbReference>
<dbReference type="GeneID" id="17258301"/>
<evidence type="ECO:0000256" key="1">
    <source>
        <dbReference type="ARBA" id="ARBA00007730"/>
    </source>
</evidence>
<organism evidence="7 8">
    <name type="scientific">Emiliania huxleyi (strain CCMP1516)</name>
    <dbReference type="NCBI Taxonomy" id="280463"/>
    <lineage>
        <taxon>Eukaryota</taxon>
        <taxon>Haptista</taxon>
        <taxon>Haptophyta</taxon>
        <taxon>Prymnesiophyceae</taxon>
        <taxon>Isochrysidales</taxon>
        <taxon>Noelaerhabdaceae</taxon>
        <taxon>Emiliania</taxon>
    </lineage>
</organism>
<dbReference type="SUPFAM" id="SSF51197">
    <property type="entry name" value="Clavaminate synthase-like"/>
    <property type="match status" value="1"/>
</dbReference>
<evidence type="ECO:0000313" key="7">
    <source>
        <dbReference type="EnsemblProtists" id="EOD12207"/>
    </source>
</evidence>
<keyword evidence="8" id="KW-1185">Reference proteome</keyword>
<keyword evidence="5" id="KW-0560">Oxidoreductase</keyword>
<dbReference type="HAMAP" id="MF_01989">
    <property type="entry name" value="Cyc_amidohydrol"/>
    <property type="match status" value="1"/>
</dbReference>
<dbReference type="PANTHER" id="PTHR46332:SF5">
    <property type="entry name" value="ASPARTATE BETA-HYDROXYLASE DOMAIN CONTAINING 2"/>
    <property type="match status" value="1"/>
</dbReference>
<feature type="domain" description="Aspartyl/asparaginy/proline hydroxylase" evidence="6">
    <location>
        <begin position="427"/>
        <end position="588"/>
    </location>
</feature>
<proteinExistence type="inferred from homology"/>
<dbReference type="HOGENOM" id="CLU_352840_0_0_1"/>
<dbReference type="Gene3D" id="3.30.1330.160">
    <property type="entry name" value="Cyanuric acid hydrolase/Barbituras, RU C"/>
    <property type="match status" value="1"/>
</dbReference>
<reference evidence="8" key="1">
    <citation type="journal article" date="2013" name="Nature">
        <title>Pan genome of the phytoplankton Emiliania underpins its global distribution.</title>
        <authorList>
            <person name="Read B.A."/>
            <person name="Kegel J."/>
            <person name="Klute M.J."/>
            <person name="Kuo A."/>
            <person name="Lefebvre S.C."/>
            <person name="Maumus F."/>
            <person name="Mayer C."/>
            <person name="Miller J."/>
            <person name="Monier A."/>
            <person name="Salamov A."/>
            <person name="Young J."/>
            <person name="Aguilar M."/>
            <person name="Claverie J.M."/>
            <person name="Frickenhaus S."/>
            <person name="Gonzalez K."/>
            <person name="Herman E.K."/>
            <person name="Lin Y.C."/>
            <person name="Napier J."/>
            <person name="Ogata H."/>
            <person name="Sarno A.F."/>
            <person name="Shmutz J."/>
            <person name="Schroeder D."/>
            <person name="de Vargas C."/>
            <person name="Verret F."/>
            <person name="von Dassow P."/>
            <person name="Valentin K."/>
            <person name="Van de Peer Y."/>
            <person name="Wheeler G."/>
            <person name="Dacks J.B."/>
            <person name="Delwiche C.F."/>
            <person name="Dyhrman S.T."/>
            <person name="Glockner G."/>
            <person name="John U."/>
            <person name="Richards T."/>
            <person name="Worden A.Z."/>
            <person name="Zhang X."/>
            <person name="Grigoriev I.V."/>
            <person name="Allen A.E."/>
            <person name="Bidle K."/>
            <person name="Borodovsky M."/>
            <person name="Bowler C."/>
            <person name="Brownlee C."/>
            <person name="Cock J.M."/>
            <person name="Elias M."/>
            <person name="Gladyshev V.N."/>
            <person name="Groth M."/>
            <person name="Guda C."/>
            <person name="Hadaegh A."/>
            <person name="Iglesias-Rodriguez M.D."/>
            <person name="Jenkins J."/>
            <person name="Jones B.M."/>
            <person name="Lawson T."/>
            <person name="Leese F."/>
            <person name="Lindquist E."/>
            <person name="Lobanov A."/>
            <person name="Lomsadze A."/>
            <person name="Malik S.B."/>
            <person name="Marsh M.E."/>
            <person name="Mackinder L."/>
            <person name="Mock T."/>
            <person name="Mueller-Roeber B."/>
            <person name="Pagarete A."/>
            <person name="Parker M."/>
            <person name="Probert I."/>
            <person name="Quesneville H."/>
            <person name="Raines C."/>
            <person name="Rensing S.A."/>
            <person name="Riano-Pachon D.M."/>
            <person name="Richier S."/>
            <person name="Rokitta S."/>
            <person name="Shiraiwa Y."/>
            <person name="Soanes D.M."/>
            <person name="van der Giezen M."/>
            <person name="Wahlund T.M."/>
            <person name="Williams B."/>
            <person name="Wilson W."/>
            <person name="Wolfe G."/>
            <person name="Wurch L.L."/>
        </authorList>
    </citation>
    <scope>NUCLEOTIDE SEQUENCE</scope>
</reference>
<evidence type="ECO:0000313" key="8">
    <source>
        <dbReference type="Proteomes" id="UP000013827"/>
    </source>
</evidence>
<dbReference type="InterPro" id="IPR014086">
    <property type="entry name" value="AtzD/Barbiturase"/>
</dbReference>
<evidence type="ECO:0000256" key="2">
    <source>
        <dbReference type="ARBA" id="ARBA00010947"/>
    </source>
</evidence>
<dbReference type="KEGG" id="ehx:EMIHUDRAFT_464926"/>
<comment type="similarity">
    <text evidence="1">Belongs to the aspartyl/asparaginyl beta-hydroxylase family.</text>
</comment>
<accession>A0A0D3ILS2</accession>
<dbReference type="GO" id="GO:0051213">
    <property type="term" value="F:dioxygenase activity"/>
    <property type="evidence" value="ECO:0007669"/>
    <property type="project" value="UniProtKB-KW"/>
</dbReference>
<evidence type="ECO:0000256" key="5">
    <source>
        <dbReference type="ARBA" id="ARBA00023002"/>
    </source>
</evidence>
<dbReference type="InterPro" id="IPR007803">
    <property type="entry name" value="Asp/Arg/Pro-Hydrxlase"/>
</dbReference>
<evidence type="ECO:0000256" key="3">
    <source>
        <dbReference type="ARBA" id="ARBA00022801"/>
    </source>
</evidence>
<dbReference type="PANTHER" id="PTHR46332">
    <property type="entry name" value="ASPARTATE BETA-HYDROXYLASE DOMAIN-CONTAINING PROTEIN 2"/>
    <property type="match status" value="1"/>
</dbReference>
<dbReference type="AlphaFoldDB" id="A0A0D3ILS2"/>
<dbReference type="InterPro" id="IPR043007">
    <property type="entry name" value="AtzD/Barbiturase_RUC"/>
</dbReference>